<feature type="transmembrane region" description="Helical" evidence="1">
    <location>
        <begin position="12"/>
        <end position="34"/>
    </location>
</feature>
<accession>A0A6A8DL02</accession>
<dbReference type="RefSeq" id="WP_153738045.1">
    <property type="nucleotide sequence ID" value="NZ_WJNG01000016.1"/>
</dbReference>
<evidence type="ECO:0000313" key="2">
    <source>
        <dbReference type="EMBL" id="MRH44429.1"/>
    </source>
</evidence>
<comment type="caution">
    <text evidence="2">The sequence shown here is derived from an EMBL/GenBank/DDBJ whole genome shotgun (WGS) entry which is preliminary data.</text>
</comment>
<evidence type="ECO:0000256" key="1">
    <source>
        <dbReference type="SAM" id="Phobius"/>
    </source>
</evidence>
<evidence type="ECO:0000313" key="3">
    <source>
        <dbReference type="Proteomes" id="UP000799092"/>
    </source>
</evidence>
<gene>
    <name evidence="2" type="ORF">GH741_17435</name>
</gene>
<keyword evidence="1" id="KW-0812">Transmembrane</keyword>
<keyword evidence="1" id="KW-0472">Membrane</keyword>
<organism evidence="2 3">
    <name type="scientific">Aquibacillus halophilus</name>
    <dbReference type="NCBI Taxonomy" id="930132"/>
    <lineage>
        <taxon>Bacteria</taxon>
        <taxon>Bacillati</taxon>
        <taxon>Bacillota</taxon>
        <taxon>Bacilli</taxon>
        <taxon>Bacillales</taxon>
        <taxon>Bacillaceae</taxon>
        <taxon>Aquibacillus</taxon>
    </lineage>
</organism>
<dbReference type="Proteomes" id="UP000799092">
    <property type="component" value="Unassembled WGS sequence"/>
</dbReference>
<protein>
    <submittedName>
        <fullName evidence="2">Uncharacterized protein</fullName>
    </submittedName>
</protein>
<reference evidence="2" key="1">
    <citation type="submission" date="2019-11" db="EMBL/GenBank/DDBJ databases">
        <authorList>
            <person name="Li J."/>
        </authorList>
    </citation>
    <scope>NUCLEOTIDE SEQUENCE</scope>
    <source>
        <strain evidence="2">B6B</strain>
    </source>
</reference>
<keyword evidence="3" id="KW-1185">Reference proteome</keyword>
<keyword evidence="1" id="KW-1133">Transmembrane helix</keyword>
<dbReference type="AlphaFoldDB" id="A0A6A8DL02"/>
<dbReference type="EMBL" id="WJNG01000016">
    <property type="protein sequence ID" value="MRH44429.1"/>
    <property type="molecule type" value="Genomic_DNA"/>
</dbReference>
<name>A0A6A8DL02_9BACI</name>
<sequence length="62" mass="7040">MKNRDYLKETLEFYSVTLIIYGLFFGGIILSGALSGHQWAGLLPDLSWDMINTWNDISNATK</sequence>
<proteinExistence type="predicted"/>